<evidence type="ECO:0000313" key="3">
    <source>
        <dbReference type="Proteomes" id="UP001178507"/>
    </source>
</evidence>
<sequence>MSSPYGQSLNGTPCGQYYMDTAFGQPMGTPCNQPPMSSPGGQSLNGTPYGQHSMDTLSRPATHEQSLWAVPLVSPWALHMVKPAPLATSPWNLVCKALTTSHP</sequence>
<accession>A0AA36HQ45</accession>
<keyword evidence="3" id="KW-1185">Reference proteome</keyword>
<dbReference type="AlphaFoldDB" id="A0AA36HQ45"/>
<dbReference type="EMBL" id="CAUJNA010000167">
    <property type="protein sequence ID" value="CAJ1372966.1"/>
    <property type="molecule type" value="Genomic_DNA"/>
</dbReference>
<organism evidence="2 3">
    <name type="scientific">Effrenium voratum</name>
    <dbReference type="NCBI Taxonomy" id="2562239"/>
    <lineage>
        <taxon>Eukaryota</taxon>
        <taxon>Sar</taxon>
        <taxon>Alveolata</taxon>
        <taxon>Dinophyceae</taxon>
        <taxon>Suessiales</taxon>
        <taxon>Symbiodiniaceae</taxon>
        <taxon>Effrenium</taxon>
    </lineage>
</organism>
<gene>
    <name evidence="2" type="ORF">EVOR1521_LOCUS2927</name>
</gene>
<evidence type="ECO:0000313" key="2">
    <source>
        <dbReference type="EMBL" id="CAJ1372966.1"/>
    </source>
</evidence>
<comment type="caution">
    <text evidence="2">The sequence shown here is derived from an EMBL/GenBank/DDBJ whole genome shotgun (WGS) entry which is preliminary data.</text>
</comment>
<feature type="region of interest" description="Disordered" evidence="1">
    <location>
        <begin position="26"/>
        <end position="60"/>
    </location>
</feature>
<reference evidence="2" key="1">
    <citation type="submission" date="2023-08" db="EMBL/GenBank/DDBJ databases">
        <authorList>
            <person name="Chen Y."/>
            <person name="Shah S."/>
            <person name="Dougan E. K."/>
            <person name="Thang M."/>
            <person name="Chan C."/>
        </authorList>
    </citation>
    <scope>NUCLEOTIDE SEQUENCE</scope>
</reference>
<dbReference type="Proteomes" id="UP001178507">
    <property type="component" value="Unassembled WGS sequence"/>
</dbReference>
<protein>
    <submittedName>
        <fullName evidence="2">Uncharacterized protein</fullName>
    </submittedName>
</protein>
<name>A0AA36HQ45_9DINO</name>
<proteinExistence type="predicted"/>
<feature type="compositionally biased region" description="Polar residues" evidence="1">
    <location>
        <begin position="38"/>
        <end position="56"/>
    </location>
</feature>
<evidence type="ECO:0000256" key="1">
    <source>
        <dbReference type="SAM" id="MobiDB-lite"/>
    </source>
</evidence>